<dbReference type="RefSeq" id="XP_064656176.1">
    <property type="nucleotide sequence ID" value="XM_064805716.1"/>
</dbReference>
<feature type="compositionally biased region" description="Polar residues" evidence="2">
    <location>
        <begin position="385"/>
        <end position="405"/>
    </location>
</feature>
<dbReference type="AlphaFoldDB" id="A0AAV9P1M5"/>
<feature type="region of interest" description="Disordered" evidence="2">
    <location>
        <begin position="290"/>
        <end position="345"/>
    </location>
</feature>
<dbReference type="InterPro" id="IPR018608">
    <property type="entry name" value="Gti1/Pac2"/>
</dbReference>
<feature type="region of interest" description="Disordered" evidence="2">
    <location>
        <begin position="362"/>
        <end position="405"/>
    </location>
</feature>
<dbReference type="PANTHER" id="PTHR28027">
    <property type="entry name" value="TRANSCRIPTIONAL REGULATOR MIT1"/>
    <property type="match status" value="1"/>
</dbReference>
<reference evidence="3 4" key="1">
    <citation type="submission" date="2023-08" db="EMBL/GenBank/DDBJ databases">
        <title>Black Yeasts Isolated from many extreme environments.</title>
        <authorList>
            <person name="Coleine C."/>
            <person name="Stajich J.E."/>
            <person name="Selbmann L."/>
        </authorList>
    </citation>
    <scope>NUCLEOTIDE SEQUENCE [LARGE SCALE GENOMIC DNA]</scope>
    <source>
        <strain evidence="3 4">CCFEE 5935</strain>
    </source>
</reference>
<organism evidence="3 4">
    <name type="scientific">Saxophila tyrrhenica</name>
    <dbReference type="NCBI Taxonomy" id="1690608"/>
    <lineage>
        <taxon>Eukaryota</taxon>
        <taxon>Fungi</taxon>
        <taxon>Dikarya</taxon>
        <taxon>Ascomycota</taxon>
        <taxon>Pezizomycotina</taxon>
        <taxon>Dothideomycetes</taxon>
        <taxon>Dothideomycetidae</taxon>
        <taxon>Mycosphaerellales</taxon>
        <taxon>Extremaceae</taxon>
        <taxon>Saxophila</taxon>
    </lineage>
</organism>
<evidence type="ECO:0000313" key="4">
    <source>
        <dbReference type="Proteomes" id="UP001337655"/>
    </source>
</evidence>
<feature type="compositionally biased region" description="Polar residues" evidence="2">
    <location>
        <begin position="311"/>
        <end position="336"/>
    </location>
</feature>
<protein>
    <submittedName>
        <fullName evidence="3">Global transcription regulator sge1</fullName>
    </submittedName>
</protein>
<proteinExistence type="inferred from homology"/>
<dbReference type="Proteomes" id="UP001337655">
    <property type="component" value="Unassembled WGS sequence"/>
</dbReference>
<dbReference type="PANTHER" id="PTHR28027:SF2">
    <property type="entry name" value="TRANSCRIPTIONAL REGULATOR MIT1"/>
    <property type="match status" value="1"/>
</dbReference>
<feature type="compositionally biased region" description="Polar residues" evidence="2">
    <location>
        <begin position="362"/>
        <end position="371"/>
    </location>
</feature>
<dbReference type="EMBL" id="JAVRRT010000014">
    <property type="protein sequence ID" value="KAK5166223.1"/>
    <property type="molecule type" value="Genomic_DNA"/>
</dbReference>
<accession>A0AAV9P1M5</accession>
<name>A0AAV9P1M5_9PEZI</name>
<keyword evidence="4" id="KW-1185">Reference proteome</keyword>
<dbReference type="GO" id="GO:0003677">
    <property type="term" value="F:DNA binding"/>
    <property type="evidence" value="ECO:0007669"/>
    <property type="project" value="TreeGrafter"/>
</dbReference>
<dbReference type="GeneID" id="89929817"/>
<evidence type="ECO:0000256" key="1">
    <source>
        <dbReference type="ARBA" id="ARBA00008359"/>
    </source>
</evidence>
<evidence type="ECO:0000313" key="3">
    <source>
        <dbReference type="EMBL" id="KAK5166223.1"/>
    </source>
</evidence>
<dbReference type="Pfam" id="PF09729">
    <property type="entry name" value="Gti1_Pac2"/>
    <property type="match status" value="1"/>
</dbReference>
<comment type="similarity">
    <text evidence="1">Belongs to the MIT1/WOR1 family.</text>
</comment>
<feature type="compositionally biased region" description="Low complexity" evidence="2">
    <location>
        <begin position="372"/>
        <end position="384"/>
    </location>
</feature>
<gene>
    <name evidence="3" type="primary">sge1_1</name>
    <name evidence="3" type="ORF">LTR77_008484</name>
</gene>
<evidence type="ECO:0000256" key="2">
    <source>
        <dbReference type="SAM" id="MobiDB-lite"/>
    </source>
</evidence>
<sequence length="405" mass="43986">MSGGTGAGPLVPTFHGFVSTTTDGLMLFEACLSGKLHHVPRRPHDRERSHLIKSGSIFIYEENASGIKRWTDGVAWSPSRILGNFLIYRELEKPFPPGEKKRAMKRKRQGVPGDPYPRRDSDENEVGDQITPITPPTPTANGEVKSEQPTSEADKDMERHLIGSLVDSYGFRPGGLVKKTMSITINNISHHMVSYYNVDDVKNGKLLGPQADPRLHGISIRPELYLKQNFRSPIEDGEHLALDGSNSGHPHMLYSTAGGPYAVRPGQFFPGQHYPQSMYQMPQPGANAYGLPSSAWPTQQGAPPVQYGSHAAQQQNGGAIAPQGQQTPKTEDGTTTSSNSMASSNSMSYASQYAPAFPSTYGSMSTSRPAYSSTTMQSPSYSSTAMPSPTAQTYAGYGSSAQHYR</sequence>
<comment type="caution">
    <text evidence="3">The sequence shown here is derived from an EMBL/GenBank/DDBJ whole genome shotgun (WGS) entry which is preliminary data.</text>
</comment>
<feature type="region of interest" description="Disordered" evidence="2">
    <location>
        <begin position="96"/>
        <end position="154"/>
    </location>
</feature>